<keyword evidence="3" id="KW-1185">Reference proteome</keyword>
<dbReference type="EMBL" id="KN834784">
    <property type="protein sequence ID" value="KIK58543.1"/>
    <property type="molecule type" value="Genomic_DNA"/>
</dbReference>
<feature type="domain" description="Ricin B lectin" evidence="1">
    <location>
        <begin position="15"/>
        <end position="79"/>
    </location>
</feature>
<reference evidence="2 3" key="1">
    <citation type="submission" date="2014-04" db="EMBL/GenBank/DDBJ databases">
        <title>Evolutionary Origins and Diversification of the Mycorrhizal Mutualists.</title>
        <authorList>
            <consortium name="DOE Joint Genome Institute"/>
            <consortium name="Mycorrhizal Genomics Consortium"/>
            <person name="Kohler A."/>
            <person name="Kuo A."/>
            <person name="Nagy L.G."/>
            <person name="Floudas D."/>
            <person name="Copeland A."/>
            <person name="Barry K.W."/>
            <person name="Cichocki N."/>
            <person name="Veneault-Fourrey C."/>
            <person name="LaButti K."/>
            <person name="Lindquist E.A."/>
            <person name="Lipzen A."/>
            <person name="Lundell T."/>
            <person name="Morin E."/>
            <person name="Murat C."/>
            <person name="Riley R."/>
            <person name="Ohm R."/>
            <person name="Sun H."/>
            <person name="Tunlid A."/>
            <person name="Henrissat B."/>
            <person name="Grigoriev I.V."/>
            <person name="Hibbett D.S."/>
            <person name="Martin F."/>
        </authorList>
    </citation>
    <scope>NUCLEOTIDE SEQUENCE [LARGE SCALE GENOMIC DNA]</scope>
    <source>
        <strain evidence="2 3">FD-317 M1</strain>
    </source>
</reference>
<gene>
    <name evidence="2" type="ORF">GYMLUDRAFT_60593</name>
</gene>
<accession>A0A0D0CSC3</accession>
<protein>
    <submittedName>
        <fullName evidence="2">Carbohydrate-binding module family 13 protein</fullName>
    </submittedName>
</protein>
<dbReference type="AlphaFoldDB" id="A0A0D0CSC3"/>
<dbReference type="Pfam" id="PF14200">
    <property type="entry name" value="RicinB_lectin_2"/>
    <property type="match status" value="1"/>
</dbReference>
<organism evidence="2 3">
    <name type="scientific">Collybiopsis luxurians FD-317 M1</name>
    <dbReference type="NCBI Taxonomy" id="944289"/>
    <lineage>
        <taxon>Eukaryota</taxon>
        <taxon>Fungi</taxon>
        <taxon>Dikarya</taxon>
        <taxon>Basidiomycota</taxon>
        <taxon>Agaricomycotina</taxon>
        <taxon>Agaricomycetes</taxon>
        <taxon>Agaricomycetidae</taxon>
        <taxon>Agaricales</taxon>
        <taxon>Marasmiineae</taxon>
        <taxon>Omphalotaceae</taxon>
        <taxon>Collybiopsis</taxon>
        <taxon>Collybiopsis luxurians</taxon>
    </lineage>
</organism>
<dbReference type="CDD" id="cd23422">
    <property type="entry name" value="beta-trefoil_Ricin_MPL_CNL"/>
    <property type="match status" value="1"/>
</dbReference>
<evidence type="ECO:0000259" key="1">
    <source>
        <dbReference type="Pfam" id="PF14200"/>
    </source>
</evidence>
<evidence type="ECO:0000313" key="3">
    <source>
        <dbReference type="Proteomes" id="UP000053593"/>
    </source>
</evidence>
<dbReference type="HOGENOM" id="CLU_087343_0_0_1"/>
<dbReference type="InterPro" id="IPR000772">
    <property type="entry name" value="Ricin_B_lectin"/>
</dbReference>
<dbReference type="InterPro" id="IPR035992">
    <property type="entry name" value="Ricin_B-like_lectins"/>
</dbReference>
<evidence type="ECO:0000313" key="2">
    <source>
        <dbReference type="EMBL" id="KIK58543.1"/>
    </source>
</evidence>
<dbReference type="Gene3D" id="2.80.10.50">
    <property type="match status" value="1"/>
</dbReference>
<dbReference type="OrthoDB" id="3228793at2759"/>
<dbReference type="Proteomes" id="UP000053593">
    <property type="component" value="Unassembled WGS sequence"/>
</dbReference>
<sequence length="250" mass="27836">MLQEKTIIDPELTLKPGIYRLINVQSNTALDLSEGDGRTFIGWTKHGNSNQQFIFIPLGHGGGYVIQSAWNGNYITVEDGICTGVSVVGNAFPVTWVLEECPQWIRGERISSGEGSGRDRCFRIRWPNSRYVVDLEGYGCARDGTKIQLAYEQDPVHPCQIWRFEEVCRASVVSDKQINPLAYTFGMKTEEDDGPDEDDFFDASEDGVLVHTQNNKPSTLSRVGITKGRQGRAIVRTTTSTTTTTTTYTV</sequence>
<name>A0A0D0CSC3_9AGAR</name>
<proteinExistence type="predicted"/>
<dbReference type="SUPFAM" id="SSF50370">
    <property type="entry name" value="Ricin B-like lectins"/>
    <property type="match status" value="1"/>
</dbReference>